<dbReference type="GO" id="GO:0016787">
    <property type="term" value="F:hydrolase activity"/>
    <property type="evidence" value="ECO:0007669"/>
    <property type="project" value="UniProtKB-KW"/>
</dbReference>
<dbReference type="InterPro" id="IPR029058">
    <property type="entry name" value="AB_hydrolase_fold"/>
</dbReference>
<keyword evidence="1" id="KW-0378">Hydrolase</keyword>
<proteinExistence type="predicted"/>
<evidence type="ECO:0000313" key="1">
    <source>
        <dbReference type="EMBL" id="RHE36796.1"/>
    </source>
</evidence>
<reference evidence="1 2" key="1">
    <citation type="submission" date="2018-08" db="EMBL/GenBank/DDBJ databases">
        <title>A genome reference for cultivated species of the human gut microbiota.</title>
        <authorList>
            <person name="Zou Y."/>
            <person name="Xue W."/>
            <person name="Luo G."/>
        </authorList>
    </citation>
    <scope>NUCLEOTIDE SEQUENCE [LARGE SCALE GENOMIC DNA]</scope>
    <source>
        <strain evidence="1 2">AM28-23</strain>
    </source>
</reference>
<dbReference type="Gene3D" id="3.40.50.1820">
    <property type="entry name" value="alpha/beta hydrolase"/>
    <property type="match status" value="1"/>
</dbReference>
<comment type="caution">
    <text evidence="1">The sequence shown here is derived from an EMBL/GenBank/DDBJ whole genome shotgun (WGS) entry which is preliminary data.</text>
</comment>
<dbReference type="Proteomes" id="UP000283745">
    <property type="component" value="Unassembled WGS sequence"/>
</dbReference>
<dbReference type="EMBL" id="QSKF01000018">
    <property type="protein sequence ID" value="RHE36796.1"/>
    <property type="molecule type" value="Genomic_DNA"/>
</dbReference>
<dbReference type="SUPFAM" id="SSF53474">
    <property type="entry name" value="alpha/beta-Hydrolases"/>
    <property type="match status" value="1"/>
</dbReference>
<dbReference type="AlphaFoldDB" id="A0A414J0H8"/>
<evidence type="ECO:0000313" key="2">
    <source>
        <dbReference type="Proteomes" id="UP000283745"/>
    </source>
</evidence>
<accession>A0A414J0H8</accession>
<gene>
    <name evidence="1" type="ORF">DW740_16245</name>
</gene>
<dbReference type="RefSeq" id="WP_118050696.1">
    <property type="nucleotide sequence ID" value="NZ_CABJFK010000018.1"/>
</dbReference>
<sequence>MKTYEELLSDIEEDMELMGTSHIVYSAEENGVITDYDYLPSDLCMTSTTLKELQEKLHEQMLYDKASAYTAGADKNAPKLAVIFPGIGYTADKPLLYYTTRLAKKHGYQIQTVSYGALPENIKGDSAKMKQAFELASEQTEQLLHGIDWSSCGSILFISKSIGTAISSAYAFRHNLKVKSILFTPLAETFSFPLRGSIAFHGTADPWAETDSVQALAAQKEVPLFLTKNGNHSLETGDVQTDLSILKTTMDRVERFIINP</sequence>
<name>A0A414J0H8_9FIRM</name>
<protein>
    <submittedName>
        <fullName evidence="1">Alpha/beta hydrolase</fullName>
    </submittedName>
</protein>
<organism evidence="1 2">
    <name type="scientific">Blautia obeum</name>
    <dbReference type="NCBI Taxonomy" id="40520"/>
    <lineage>
        <taxon>Bacteria</taxon>
        <taxon>Bacillati</taxon>
        <taxon>Bacillota</taxon>
        <taxon>Clostridia</taxon>
        <taxon>Lachnospirales</taxon>
        <taxon>Lachnospiraceae</taxon>
        <taxon>Blautia</taxon>
    </lineage>
</organism>